<accession>A0A9D4XHU3</accession>
<sequence>MVTLRPGSVQIISDTLRAASVASATTTNVSLLKSSFIIHFITGHSANMFPSLQAFHNLVLVLRKYPDKSISLLDLLIYWKSCNNSTLFCFDRVMTKMHTCLFQSQASDQCDVELDMAFESVPSFEVFLENESPDIVGICNPPVHQVMSFDFITSPGLLHGQQYKYVNSPDLCLSSSNVQKYVEEPSRISVKLNSGNATPIVSLPSLTGTAGDANTASFSVTVKQEFIQHSIIKLSNSTVSNSKLVGSTVIKSEPCHKGSQERSKIAESTATAQLSKVLPQISLSSSASMTGSTGKLYGEACVSDEEKITLSAGMLEDATTDDVTPKLHCENKECMYELLHPPQGLALQKCFILNLQHDTRVNIIS</sequence>
<keyword evidence="2" id="KW-1185">Reference proteome</keyword>
<protein>
    <submittedName>
        <fullName evidence="1">Uncharacterized protein</fullName>
    </submittedName>
</protein>
<evidence type="ECO:0000313" key="2">
    <source>
        <dbReference type="Proteomes" id="UP001058974"/>
    </source>
</evidence>
<dbReference type="Gramene" id="Psat04G0338300-T1">
    <property type="protein sequence ID" value="KAI5419185.1"/>
    <property type="gene ID" value="KIW84_043383"/>
</dbReference>
<name>A0A9D4XHU3_PEA</name>
<dbReference type="Proteomes" id="UP001058974">
    <property type="component" value="Chromosome 4"/>
</dbReference>
<evidence type="ECO:0000313" key="1">
    <source>
        <dbReference type="EMBL" id="KAI5419185.1"/>
    </source>
</evidence>
<dbReference type="EMBL" id="JAMSHJ010000004">
    <property type="protein sequence ID" value="KAI5419185.1"/>
    <property type="molecule type" value="Genomic_DNA"/>
</dbReference>
<gene>
    <name evidence="1" type="ORF">KIW84_043383</name>
</gene>
<dbReference type="AlphaFoldDB" id="A0A9D4XHU3"/>
<reference evidence="1 2" key="1">
    <citation type="journal article" date="2022" name="Nat. Genet.">
        <title>Improved pea reference genome and pan-genome highlight genomic features and evolutionary characteristics.</title>
        <authorList>
            <person name="Yang T."/>
            <person name="Liu R."/>
            <person name="Luo Y."/>
            <person name="Hu S."/>
            <person name="Wang D."/>
            <person name="Wang C."/>
            <person name="Pandey M.K."/>
            <person name="Ge S."/>
            <person name="Xu Q."/>
            <person name="Li N."/>
            <person name="Li G."/>
            <person name="Huang Y."/>
            <person name="Saxena R.K."/>
            <person name="Ji Y."/>
            <person name="Li M."/>
            <person name="Yan X."/>
            <person name="He Y."/>
            <person name="Liu Y."/>
            <person name="Wang X."/>
            <person name="Xiang C."/>
            <person name="Varshney R.K."/>
            <person name="Ding H."/>
            <person name="Gao S."/>
            <person name="Zong X."/>
        </authorList>
    </citation>
    <scope>NUCLEOTIDE SEQUENCE [LARGE SCALE GENOMIC DNA]</scope>
    <source>
        <strain evidence="1 2">cv. Zhongwan 6</strain>
    </source>
</reference>
<comment type="caution">
    <text evidence="1">The sequence shown here is derived from an EMBL/GenBank/DDBJ whole genome shotgun (WGS) entry which is preliminary data.</text>
</comment>
<proteinExistence type="predicted"/>
<organism evidence="1 2">
    <name type="scientific">Pisum sativum</name>
    <name type="common">Garden pea</name>
    <name type="synonym">Lathyrus oleraceus</name>
    <dbReference type="NCBI Taxonomy" id="3888"/>
    <lineage>
        <taxon>Eukaryota</taxon>
        <taxon>Viridiplantae</taxon>
        <taxon>Streptophyta</taxon>
        <taxon>Embryophyta</taxon>
        <taxon>Tracheophyta</taxon>
        <taxon>Spermatophyta</taxon>
        <taxon>Magnoliopsida</taxon>
        <taxon>eudicotyledons</taxon>
        <taxon>Gunneridae</taxon>
        <taxon>Pentapetalae</taxon>
        <taxon>rosids</taxon>
        <taxon>fabids</taxon>
        <taxon>Fabales</taxon>
        <taxon>Fabaceae</taxon>
        <taxon>Papilionoideae</taxon>
        <taxon>50 kb inversion clade</taxon>
        <taxon>NPAAA clade</taxon>
        <taxon>Hologalegina</taxon>
        <taxon>IRL clade</taxon>
        <taxon>Fabeae</taxon>
        <taxon>Lathyrus</taxon>
    </lineage>
</organism>